<dbReference type="InterPro" id="IPR052337">
    <property type="entry name" value="SAT4-like"/>
</dbReference>
<proteinExistence type="inferred from homology"/>
<dbReference type="Pfam" id="PF20684">
    <property type="entry name" value="Fung_rhodopsin"/>
    <property type="match status" value="1"/>
</dbReference>
<organism evidence="8 9">
    <name type="scientific">Melanomma pulvis-pyrius CBS 109.77</name>
    <dbReference type="NCBI Taxonomy" id="1314802"/>
    <lineage>
        <taxon>Eukaryota</taxon>
        <taxon>Fungi</taxon>
        <taxon>Dikarya</taxon>
        <taxon>Ascomycota</taxon>
        <taxon>Pezizomycotina</taxon>
        <taxon>Dothideomycetes</taxon>
        <taxon>Pleosporomycetidae</taxon>
        <taxon>Pleosporales</taxon>
        <taxon>Melanommataceae</taxon>
        <taxon>Melanomma</taxon>
    </lineage>
</organism>
<dbReference type="GO" id="GO:0016020">
    <property type="term" value="C:membrane"/>
    <property type="evidence" value="ECO:0007669"/>
    <property type="project" value="UniProtKB-SubCell"/>
</dbReference>
<reference evidence="8" key="1">
    <citation type="journal article" date="2020" name="Stud. Mycol.">
        <title>101 Dothideomycetes genomes: a test case for predicting lifestyles and emergence of pathogens.</title>
        <authorList>
            <person name="Haridas S."/>
            <person name="Albert R."/>
            <person name="Binder M."/>
            <person name="Bloem J."/>
            <person name="Labutti K."/>
            <person name="Salamov A."/>
            <person name="Andreopoulos B."/>
            <person name="Baker S."/>
            <person name="Barry K."/>
            <person name="Bills G."/>
            <person name="Bluhm B."/>
            <person name="Cannon C."/>
            <person name="Castanera R."/>
            <person name="Culley D."/>
            <person name="Daum C."/>
            <person name="Ezra D."/>
            <person name="Gonzalez J."/>
            <person name="Henrissat B."/>
            <person name="Kuo A."/>
            <person name="Liang C."/>
            <person name="Lipzen A."/>
            <person name="Lutzoni F."/>
            <person name="Magnuson J."/>
            <person name="Mondo S."/>
            <person name="Nolan M."/>
            <person name="Ohm R."/>
            <person name="Pangilinan J."/>
            <person name="Park H.-J."/>
            <person name="Ramirez L."/>
            <person name="Alfaro M."/>
            <person name="Sun H."/>
            <person name="Tritt A."/>
            <person name="Yoshinaga Y."/>
            <person name="Zwiers L.-H."/>
            <person name="Turgeon B."/>
            <person name="Goodwin S."/>
            <person name="Spatafora J."/>
            <person name="Crous P."/>
            <person name="Grigoriev I."/>
        </authorList>
    </citation>
    <scope>NUCLEOTIDE SEQUENCE</scope>
    <source>
        <strain evidence="8">CBS 109.77</strain>
    </source>
</reference>
<dbReference type="EMBL" id="MU002040">
    <property type="protein sequence ID" value="KAF2791050.1"/>
    <property type="molecule type" value="Genomic_DNA"/>
</dbReference>
<evidence type="ECO:0000256" key="6">
    <source>
        <dbReference type="SAM" id="Phobius"/>
    </source>
</evidence>
<keyword evidence="3 6" id="KW-1133">Transmembrane helix</keyword>
<evidence type="ECO:0000259" key="7">
    <source>
        <dbReference type="Pfam" id="PF20684"/>
    </source>
</evidence>
<evidence type="ECO:0000256" key="5">
    <source>
        <dbReference type="ARBA" id="ARBA00038359"/>
    </source>
</evidence>
<evidence type="ECO:0000313" key="9">
    <source>
        <dbReference type="Proteomes" id="UP000799757"/>
    </source>
</evidence>
<evidence type="ECO:0000256" key="3">
    <source>
        <dbReference type="ARBA" id="ARBA00022989"/>
    </source>
</evidence>
<evidence type="ECO:0000256" key="2">
    <source>
        <dbReference type="ARBA" id="ARBA00022692"/>
    </source>
</evidence>
<comment type="subcellular location">
    <subcellularLocation>
        <location evidence="1">Membrane</location>
        <topology evidence="1">Multi-pass membrane protein</topology>
    </subcellularLocation>
</comment>
<feature type="transmembrane region" description="Helical" evidence="6">
    <location>
        <begin position="87"/>
        <end position="112"/>
    </location>
</feature>
<comment type="similarity">
    <text evidence="5">Belongs to the SAT4 family.</text>
</comment>
<feature type="transmembrane region" description="Helical" evidence="6">
    <location>
        <begin position="46"/>
        <end position="67"/>
    </location>
</feature>
<dbReference type="InterPro" id="IPR049326">
    <property type="entry name" value="Rhodopsin_dom_fungi"/>
</dbReference>
<gene>
    <name evidence="8" type="ORF">K505DRAFT_249822</name>
</gene>
<dbReference type="AlphaFoldDB" id="A0A6A6X3H3"/>
<protein>
    <recommendedName>
        <fullName evidence="7">Rhodopsin domain-containing protein</fullName>
    </recommendedName>
</protein>
<accession>A0A6A6X3H3</accession>
<keyword evidence="9" id="KW-1185">Reference proteome</keyword>
<evidence type="ECO:0000256" key="4">
    <source>
        <dbReference type="ARBA" id="ARBA00023136"/>
    </source>
</evidence>
<keyword evidence="2 6" id="KW-0812">Transmembrane</keyword>
<feature type="transmembrane region" description="Helical" evidence="6">
    <location>
        <begin position="174"/>
        <end position="198"/>
    </location>
</feature>
<dbReference type="PANTHER" id="PTHR33048:SF47">
    <property type="entry name" value="INTEGRAL MEMBRANE PROTEIN-RELATED"/>
    <property type="match status" value="1"/>
</dbReference>
<name>A0A6A6X3H3_9PLEO</name>
<dbReference type="PANTHER" id="PTHR33048">
    <property type="entry name" value="PTH11-LIKE INTEGRAL MEMBRANE PROTEIN (AFU_ORTHOLOGUE AFUA_5G11245)"/>
    <property type="match status" value="1"/>
</dbReference>
<evidence type="ECO:0000313" key="8">
    <source>
        <dbReference type="EMBL" id="KAF2791050.1"/>
    </source>
</evidence>
<feature type="transmembrane region" description="Helical" evidence="6">
    <location>
        <begin position="124"/>
        <end position="146"/>
    </location>
</feature>
<sequence length="217" mass="23890">MPPGGDHNKGPALAAVNMVTFCVAVVIVTARVLYRALKIKQTSWDDYTIVLALIAAAVNTAFIMKYVESGGGRHAIYLRMKAVDVAKWSTIAQLPFIISTTLTKVSIALMILRIKPNSMRLRWSMAPLITIVVCVNIAGIVILAAGCRPFEANWNYASVHRNCWPRKVLKNQNWLQGIVSIVSDFIYTLLPIFVVWGLNITKRQKAAISGLIGIGLL</sequence>
<dbReference type="OrthoDB" id="3934549at2759"/>
<evidence type="ECO:0000256" key="1">
    <source>
        <dbReference type="ARBA" id="ARBA00004141"/>
    </source>
</evidence>
<dbReference type="Proteomes" id="UP000799757">
    <property type="component" value="Unassembled WGS sequence"/>
</dbReference>
<feature type="domain" description="Rhodopsin" evidence="7">
    <location>
        <begin position="30"/>
        <end position="216"/>
    </location>
</feature>
<keyword evidence="4 6" id="KW-0472">Membrane</keyword>
<feature type="transmembrane region" description="Helical" evidence="6">
    <location>
        <begin position="12"/>
        <end position="34"/>
    </location>
</feature>